<accession>A0AC61QJ83</accession>
<comment type="caution">
    <text evidence="1">The sequence shown here is derived from an EMBL/GenBank/DDBJ whole genome shotgun (WGS) entry which is preliminary data.</text>
</comment>
<evidence type="ECO:0000313" key="2">
    <source>
        <dbReference type="Proteomes" id="UP000294588"/>
    </source>
</evidence>
<gene>
    <name evidence="1" type="primary">queC</name>
    <name evidence="1" type="ORF">E0946_04080</name>
</gene>
<reference evidence="1" key="1">
    <citation type="submission" date="2019-03" db="EMBL/GenBank/DDBJ databases">
        <title>Candidatus Syntrophosphaera thermopropionivorans: a novel player in syntrophic propionate oxidation during anaerobic digestion.</title>
        <authorList>
            <person name="Dyksma S."/>
        </authorList>
    </citation>
    <scope>NUCLEOTIDE SEQUENCE</scope>
    <source>
        <strain evidence="1">W5</strain>
    </source>
</reference>
<keyword evidence="2" id="KW-1185">Reference proteome</keyword>
<dbReference type="Proteomes" id="UP000294588">
    <property type="component" value="Unassembled WGS sequence"/>
</dbReference>
<organism evidence="1 2">
    <name type="scientific">Candidatus Syntrophosphaera thermopropionivorans</name>
    <dbReference type="NCBI Taxonomy" id="2593015"/>
    <lineage>
        <taxon>Bacteria</taxon>
        <taxon>Pseudomonadati</taxon>
        <taxon>Candidatus Cloacimonadota</taxon>
        <taxon>Candidatus Cloacimonadia</taxon>
        <taxon>Candidatus Cloacimonadales</taxon>
        <taxon>Candidatus Cloacimonadaceae</taxon>
        <taxon>Candidatus Syntrophosphaera</taxon>
    </lineage>
</organism>
<evidence type="ECO:0000313" key="1">
    <source>
        <dbReference type="EMBL" id="TDF73061.1"/>
    </source>
</evidence>
<dbReference type="EMBL" id="SMOG01000009">
    <property type="protein sequence ID" value="TDF73061.1"/>
    <property type="molecule type" value="Genomic_DNA"/>
</dbReference>
<sequence length="230" mass="26024">MEIKYQKAIILLSGGMDSLVTVAIAKEEVQELYFLHCNYGQLTEKREQKSFGAICQYYKPKESKILHWDWFKEIGGSALTDSSLAVPKQEPSRDIPITYVPFRNANLLCAAVSWAEVIGAEAVYIGAVEEDSSGYPDCREVFFQAFQKVIETGTKNEFPIRILTPVLHLSKKQIVQKGMELAAPFELSWSCYLDNEEACGECESCRLRLKAFAEAGFKDPIVYKIKEEIK</sequence>
<proteinExistence type="predicted"/>
<protein>
    <submittedName>
        <fullName evidence="1">7-cyano-7-deazaguanine synthase QueC</fullName>
    </submittedName>
</protein>
<name>A0AC61QJ83_9BACT</name>